<dbReference type="SUPFAM" id="SSF46548">
    <property type="entry name" value="alpha-helical ferredoxin"/>
    <property type="match status" value="1"/>
</dbReference>
<dbReference type="PANTHER" id="PTHR42783">
    <property type="entry name" value="GLUTAMATE SYNTHASE [NADPH] SMALL CHAIN"/>
    <property type="match status" value="1"/>
</dbReference>
<keyword evidence="3" id="KW-1185">Reference proteome</keyword>
<dbReference type="Gene3D" id="3.50.50.60">
    <property type="entry name" value="FAD/NAD(P)-binding domain"/>
    <property type="match status" value="2"/>
</dbReference>
<accession>A0AA41UCK6</accession>
<evidence type="ECO:0000313" key="3">
    <source>
        <dbReference type="Proteomes" id="UP001156140"/>
    </source>
</evidence>
<dbReference type="InterPro" id="IPR036188">
    <property type="entry name" value="FAD/NAD-bd_sf"/>
</dbReference>
<dbReference type="InterPro" id="IPR009051">
    <property type="entry name" value="Helical_ferredxn"/>
</dbReference>
<evidence type="ECO:0000313" key="2">
    <source>
        <dbReference type="EMBL" id="MCI0128440.1"/>
    </source>
</evidence>
<comment type="caution">
    <text evidence="2">The sequence shown here is derived from an EMBL/GenBank/DDBJ whole genome shotgun (WGS) entry which is preliminary data.</text>
</comment>
<dbReference type="RefSeq" id="WP_281736609.1">
    <property type="nucleotide sequence ID" value="NZ_JAKETQ010000002.1"/>
</dbReference>
<dbReference type="GO" id="GO:0016491">
    <property type="term" value="F:oxidoreductase activity"/>
    <property type="evidence" value="ECO:0007669"/>
    <property type="project" value="InterPro"/>
</dbReference>
<reference evidence="2" key="1">
    <citation type="submission" date="2022-03" db="EMBL/GenBank/DDBJ databases">
        <title>The complete genome sequence of a Methyloterrigena soli.</title>
        <authorList>
            <person name="Zi Z."/>
        </authorList>
    </citation>
    <scope>NUCLEOTIDE SEQUENCE</scope>
    <source>
        <strain evidence="2">M48</strain>
    </source>
</reference>
<feature type="domain" description="4Fe-4S ferredoxin-type" evidence="1">
    <location>
        <begin position="34"/>
        <end position="64"/>
    </location>
</feature>
<dbReference type="InterPro" id="IPR017896">
    <property type="entry name" value="4Fe4S_Fe-S-bd"/>
</dbReference>
<dbReference type="Pfam" id="PF14691">
    <property type="entry name" value="Fer4_20"/>
    <property type="match status" value="1"/>
</dbReference>
<dbReference type="InterPro" id="IPR023753">
    <property type="entry name" value="FAD/NAD-binding_dom"/>
</dbReference>
<protein>
    <submittedName>
        <fullName evidence="2">NAD(P)-dependent oxidoreductase</fullName>
    </submittedName>
</protein>
<proteinExistence type="predicted"/>
<dbReference type="AlphaFoldDB" id="A0AA41UCK6"/>
<name>A0AA41UCK6_9HYPH</name>
<dbReference type="Proteomes" id="UP001156140">
    <property type="component" value="Unassembled WGS sequence"/>
</dbReference>
<dbReference type="PROSITE" id="PS51379">
    <property type="entry name" value="4FE4S_FER_2"/>
    <property type="match status" value="1"/>
</dbReference>
<dbReference type="SUPFAM" id="SSF51971">
    <property type="entry name" value="Nucleotide-binding domain"/>
    <property type="match status" value="1"/>
</dbReference>
<dbReference type="PANTHER" id="PTHR42783:SF3">
    <property type="entry name" value="GLUTAMATE SYNTHASE [NADPH] SMALL CHAIN-RELATED"/>
    <property type="match status" value="1"/>
</dbReference>
<dbReference type="InterPro" id="IPR028261">
    <property type="entry name" value="DPD_II"/>
</dbReference>
<organism evidence="2 3">
    <name type="scientific">Paradevosia shaoguanensis</name>
    <dbReference type="NCBI Taxonomy" id="1335043"/>
    <lineage>
        <taxon>Bacteria</taxon>
        <taxon>Pseudomonadati</taxon>
        <taxon>Pseudomonadota</taxon>
        <taxon>Alphaproteobacteria</taxon>
        <taxon>Hyphomicrobiales</taxon>
        <taxon>Devosiaceae</taxon>
        <taxon>Paradevosia</taxon>
    </lineage>
</organism>
<dbReference type="GO" id="GO:0051536">
    <property type="term" value="F:iron-sulfur cluster binding"/>
    <property type="evidence" value="ECO:0007669"/>
    <property type="project" value="InterPro"/>
</dbReference>
<dbReference type="Pfam" id="PF07992">
    <property type="entry name" value="Pyr_redox_2"/>
    <property type="match status" value="1"/>
</dbReference>
<sequence length="445" mass="47316">MAQGVLVEGIVPGRLEPGQYQSNFSDLHPPLDRHEAFVEADRCYFCYDAPCMNACPTSIDIPMFIRQITTDNPLGAAETIFSQNILGGMCARVCPTEQLCEEACVREEAEGKPVKIGMLQRYATDIAMDEDVQFFGRAPETGKRVAVVGAGPAGLAAAHRLAMHGHAVTIFDAKPKAGGLNEYGIAFYKATNGFAQEEVDYVTAIGGIDIENDKALGRDFSLSELSGGYDAVFLGMGLGGVNALRAEGEDAQGVRQAVDFIAELRQASDLGNLPIGRRVVVIGGGMTAVDASVQSKLLGAEEVTMVYRRGKEHMNASEFEQDLAAAKGVSIRHWLAPRRVLSEGGKVTGIELEYTELKDGKLAMTGRTTIVPCDQVFKAIGQTLEIGEEGLRLDGGKIAVDAEGHTSMAKVWAGGDCATGGEDLTVTAVAEGRDAAESIHRALST</sequence>
<evidence type="ECO:0000259" key="1">
    <source>
        <dbReference type="PROSITE" id="PS51379"/>
    </source>
</evidence>
<dbReference type="Gene3D" id="1.10.1060.10">
    <property type="entry name" value="Alpha-helical ferredoxin"/>
    <property type="match status" value="1"/>
</dbReference>
<gene>
    <name evidence="2" type="ORF">ML536_16535</name>
</gene>
<dbReference type="EMBL" id="JALAZD010000002">
    <property type="protein sequence ID" value="MCI0128440.1"/>
    <property type="molecule type" value="Genomic_DNA"/>
</dbReference>
<dbReference type="PRINTS" id="PR00419">
    <property type="entry name" value="ADXRDTASE"/>
</dbReference>